<organism evidence="2 3">
    <name type="scientific">Elysia chlorotica</name>
    <name type="common">Eastern emerald elysia</name>
    <name type="synonym">Sea slug</name>
    <dbReference type="NCBI Taxonomy" id="188477"/>
    <lineage>
        <taxon>Eukaryota</taxon>
        <taxon>Metazoa</taxon>
        <taxon>Spiralia</taxon>
        <taxon>Lophotrochozoa</taxon>
        <taxon>Mollusca</taxon>
        <taxon>Gastropoda</taxon>
        <taxon>Heterobranchia</taxon>
        <taxon>Euthyneura</taxon>
        <taxon>Panpulmonata</taxon>
        <taxon>Sacoglossa</taxon>
        <taxon>Placobranchoidea</taxon>
        <taxon>Plakobranchidae</taxon>
        <taxon>Elysia</taxon>
    </lineage>
</organism>
<protein>
    <submittedName>
        <fullName evidence="2">Uncharacterized protein</fullName>
    </submittedName>
</protein>
<reference evidence="2 3" key="1">
    <citation type="submission" date="2019-01" db="EMBL/GenBank/DDBJ databases">
        <title>A draft genome assembly of the solar-powered sea slug Elysia chlorotica.</title>
        <authorList>
            <person name="Cai H."/>
            <person name="Li Q."/>
            <person name="Fang X."/>
            <person name="Li J."/>
            <person name="Curtis N.E."/>
            <person name="Altenburger A."/>
            <person name="Shibata T."/>
            <person name="Feng M."/>
            <person name="Maeda T."/>
            <person name="Schwartz J.A."/>
            <person name="Shigenobu S."/>
            <person name="Lundholm N."/>
            <person name="Nishiyama T."/>
            <person name="Yang H."/>
            <person name="Hasebe M."/>
            <person name="Li S."/>
            <person name="Pierce S.K."/>
            <person name="Wang J."/>
        </authorList>
    </citation>
    <scope>NUCLEOTIDE SEQUENCE [LARGE SCALE GENOMIC DNA]</scope>
    <source>
        <strain evidence="2">EC2010</strain>
        <tissue evidence="2">Whole organism of an adult</tissue>
    </source>
</reference>
<evidence type="ECO:0000313" key="3">
    <source>
        <dbReference type="Proteomes" id="UP000271974"/>
    </source>
</evidence>
<name>A0A3S1BN92_ELYCH</name>
<sequence>MMMILFLSHMLGKNPNFYFKYHNFLNSHLVWNTAFFSSFFYFINIFFQIRHRYLICDSNQKPPLGMHLPCSKGKIQALNIHIDHCQSYTSLICRMCLFDRC</sequence>
<comment type="caution">
    <text evidence="2">The sequence shown here is derived from an EMBL/GenBank/DDBJ whole genome shotgun (WGS) entry which is preliminary data.</text>
</comment>
<keyword evidence="1" id="KW-0472">Membrane</keyword>
<gene>
    <name evidence="2" type="ORF">EGW08_004581</name>
</gene>
<keyword evidence="1" id="KW-0812">Transmembrane</keyword>
<dbReference type="EMBL" id="RQTK01000104">
    <property type="protein sequence ID" value="RUS87658.1"/>
    <property type="molecule type" value="Genomic_DNA"/>
</dbReference>
<keyword evidence="3" id="KW-1185">Reference proteome</keyword>
<keyword evidence="1" id="KW-1133">Transmembrane helix</keyword>
<accession>A0A3S1BN92</accession>
<feature type="transmembrane region" description="Helical" evidence="1">
    <location>
        <begin position="29"/>
        <end position="47"/>
    </location>
</feature>
<proteinExistence type="predicted"/>
<evidence type="ECO:0000313" key="2">
    <source>
        <dbReference type="EMBL" id="RUS87658.1"/>
    </source>
</evidence>
<dbReference type="Proteomes" id="UP000271974">
    <property type="component" value="Unassembled WGS sequence"/>
</dbReference>
<evidence type="ECO:0000256" key="1">
    <source>
        <dbReference type="SAM" id="Phobius"/>
    </source>
</evidence>
<dbReference type="AlphaFoldDB" id="A0A3S1BN92"/>